<dbReference type="GO" id="GO:0003677">
    <property type="term" value="F:DNA binding"/>
    <property type="evidence" value="ECO:0007669"/>
    <property type="project" value="InterPro"/>
</dbReference>
<dbReference type="GO" id="GO:0009036">
    <property type="term" value="F:type II site-specific deoxyribonuclease activity"/>
    <property type="evidence" value="ECO:0007669"/>
    <property type="project" value="InterPro"/>
</dbReference>
<accession>A0A521F3F2</accession>
<protein>
    <submittedName>
        <fullName evidence="1">Restriction endonuclease BamHI</fullName>
    </submittedName>
</protein>
<name>A0A521F3F2_9BACL</name>
<dbReference type="Proteomes" id="UP000315636">
    <property type="component" value="Unassembled WGS sequence"/>
</dbReference>
<dbReference type="PIRSF" id="PIRSF009309">
    <property type="entry name" value="Restrict_endonuc_II_BamHI"/>
    <property type="match status" value="1"/>
</dbReference>
<sequence length="189" mass="21813">MFFRLAKIIKNFTLNNSKKNLNGVVPIKDQCYKELEITYDWYREKPLNILTQKKKGGPIDVYKEFKGDGRVVRVGLEFETGNISSAHRSMNKLLLGMNHQELELGVILMPVYALSYYLTDRVSNYEELEPYFELAEYTPFIFIGFNANQFDPSVEAIPKGKDGMSKRSIKKMDGKIIIKPPHSFHHGDN</sequence>
<dbReference type="GO" id="GO:0009307">
    <property type="term" value="P:DNA restriction-modification system"/>
    <property type="evidence" value="ECO:0007669"/>
    <property type="project" value="InterPro"/>
</dbReference>
<evidence type="ECO:0000313" key="2">
    <source>
        <dbReference type="Proteomes" id="UP000315636"/>
    </source>
</evidence>
<evidence type="ECO:0000313" key="1">
    <source>
        <dbReference type="EMBL" id="SMO90715.1"/>
    </source>
</evidence>
<dbReference type="AlphaFoldDB" id="A0A521F3F2"/>
<dbReference type="GO" id="GO:0000287">
    <property type="term" value="F:magnesium ion binding"/>
    <property type="evidence" value="ECO:0007669"/>
    <property type="project" value="InterPro"/>
</dbReference>
<gene>
    <name evidence="1" type="ORF">SAMN06264849_11279</name>
</gene>
<keyword evidence="2" id="KW-1185">Reference proteome</keyword>
<dbReference type="InterPro" id="IPR011335">
    <property type="entry name" value="Restrct_endonuc-II-like"/>
</dbReference>
<keyword evidence="1" id="KW-0378">Hydrolase</keyword>
<dbReference type="InterPro" id="IPR011338">
    <property type="entry name" value="BamHI/BglII/BstY"/>
</dbReference>
<reference evidence="1 2" key="1">
    <citation type="submission" date="2017-05" db="EMBL/GenBank/DDBJ databases">
        <authorList>
            <person name="Varghese N."/>
            <person name="Submissions S."/>
        </authorList>
    </citation>
    <scope>NUCLEOTIDE SEQUENCE [LARGE SCALE GENOMIC DNA]</scope>
    <source>
        <strain evidence="1 2">DSM 45474</strain>
    </source>
</reference>
<keyword evidence="1" id="KW-0255">Endonuclease</keyword>
<dbReference type="Gene3D" id="3.40.91.20">
    <property type="match status" value="1"/>
</dbReference>
<dbReference type="EMBL" id="FXTI01000012">
    <property type="protein sequence ID" value="SMO90715.1"/>
    <property type="molecule type" value="Genomic_DNA"/>
</dbReference>
<dbReference type="Pfam" id="PF02923">
    <property type="entry name" value="BamHI"/>
    <property type="match status" value="1"/>
</dbReference>
<dbReference type="SUPFAM" id="SSF52980">
    <property type="entry name" value="Restriction endonuclease-like"/>
    <property type="match status" value="1"/>
</dbReference>
<organism evidence="1 2">
    <name type="scientific">Melghirimyces algeriensis</name>
    <dbReference type="NCBI Taxonomy" id="910412"/>
    <lineage>
        <taxon>Bacteria</taxon>
        <taxon>Bacillati</taxon>
        <taxon>Bacillota</taxon>
        <taxon>Bacilli</taxon>
        <taxon>Bacillales</taxon>
        <taxon>Thermoactinomycetaceae</taxon>
        <taxon>Melghirimyces</taxon>
    </lineage>
</organism>
<proteinExistence type="predicted"/>
<dbReference type="InterPro" id="IPR004194">
    <property type="entry name" value="Restrct_endonuc_II_BamHI"/>
</dbReference>
<keyword evidence="1" id="KW-0540">Nuclease</keyword>